<comment type="caution">
    <text evidence="1">The sequence shown here is derived from an EMBL/GenBank/DDBJ whole genome shotgun (WGS) entry which is preliminary data.</text>
</comment>
<sequence length="68" mass="8074">MKKNKVLSISNNYFLPSFMNYIFYNKMVGKGVENKLFKYSKTQKRVFGRTNKTMPISKIISLNETHEF</sequence>
<name>A0A3N0XB27_9FLAO</name>
<proteinExistence type="predicted"/>
<dbReference type="EMBL" id="RJTU01000018">
    <property type="protein sequence ID" value="ROI14513.1"/>
    <property type="molecule type" value="Genomic_DNA"/>
</dbReference>
<evidence type="ECO:0000313" key="1">
    <source>
        <dbReference type="EMBL" id="ROI14513.1"/>
    </source>
</evidence>
<dbReference type="AlphaFoldDB" id="A0A3N0XB27"/>
<organism evidence="1 2">
    <name type="scientific">Epilithonimonas hominis</name>
    <dbReference type="NCBI Taxonomy" id="420404"/>
    <lineage>
        <taxon>Bacteria</taxon>
        <taxon>Pseudomonadati</taxon>
        <taxon>Bacteroidota</taxon>
        <taxon>Flavobacteriia</taxon>
        <taxon>Flavobacteriales</taxon>
        <taxon>Weeksellaceae</taxon>
        <taxon>Chryseobacterium group</taxon>
        <taxon>Epilithonimonas</taxon>
    </lineage>
</organism>
<reference evidence="2" key="1">
    <citation type="submission" date="2018-11" db="EMBL/GenBank/DDBJ databases">
        <title>Proposal to divide the Flavobacteriaceae and reorganize its genera based on Amino Acid Identity values calculated from whole genome sequences.</title>
        <authorList>
            <person name="Nicholson A.C."/>
            <person name="Gulvik C.A."/>
            <person name="Whitney A.M."/>
            <person name="Humrighouse B.W."/>
            <person name="Bell M."/>
            <person name="Holmes B."/>
            <person name="Steigerwalt A."/>
            <person name="Villarma A."/>
            <person name="Sheth M."/>
            <person name="Batra D."/>
            <person name="Pryor J."/>
            <person name="Bernardet J.-F."/>
            <person name="Hugo C."/>
            <person name="Kampfer P."/>
            <person name="Newman J."/>
            <person name="Mcquiston J."/>
        </authorList>
    </citation>
    <scope>NUCLEOTIDE SEQUENCE [LARGE SCALE GENOMIC DNA]</scope>
    <source>
        <strain evidence="2">DSM 22165</strain>
    </source>
</reference>
<protein>
    <submittedName>
        <fullName evidence="1">Uncharacterized protein</fullName>
    </submittedName>
</protein>
<dbReference type="RefSeq" id="WP_123280584.1">
    <property type="nucleotide sequence ID" value="NZ_DALZAR010000002.1"/>
</dbReference>
<accession>A0A3N0XB27</accession>
<gene>
    <name evidence="1" type="ORF">EGH73_02780</name>
</gene>
<dbReference type="Proteomes" id="UP000267623">
    <property type="component" value="Unassembled WGS sequence"/>
</dbReference>
<evidence type="ECO:0000313" key="2">
    <source>
        <dbReference type="Proteomes" id="UP000267623"/>
    </source>
</evidence>